<dbReference type="InterPro" id="IPR010064">
    <property type="entry name" value="HK97-gp10_tail"/>
</dbReference>
<dbReference type="Pfam" id="PF04883">
    <property type="entry name" value="HK97-gp10_like"/>
    <property type="match status" value="1"/>
</dbReference>
<organism evidence="1">
    <name type="scientific">Siphoviridae sp. ctS3r5</name>
    <dbReference type="NCBI Taxonomy" id="2826341"/>
    <lineage>
        <taxon>Viruses</taxon>
        <taxon>Duplodnaviria</taxon>
        <taxon>Heunggongvirae</taxon>
        <taxon>Uroviricota</taxon>
        <taxon>Caudoviricetes</taxon>
    </lineage>
</organism>
<name>A0A8S5NAV4_9CAUD</name>
<dbReference type="EMBL" id="BK015112">
    <property type="protein sequence ID" value="DAD91392.1"/>
    <property type="molecule type" value="Genomic_DNA"/>
</dbReference>
<sequence>MKEAVTKTAKETVKLLKRTSPEDRGDYEKAWAYKRDKNLSGKYRYDMVVYAKKYQYAKTHLLEHGHAKRNGGRVDGIPHIKPAEDFAYMLVETELRKRL</sequence>
<reference evidence="1" key="1">
    <citation type="journal article" date="2021" name="Proc. Natl. Acad. Sci. U.S.A.">
        <title>A Catalog of Tens of Thousands of Viruses from Human Metagenomes Reveals Hidden Associations with Chronic Diseases.</title>
        <authorList>
            <person name="Tisza M.J."/>
            <person name="Buck C.B."/>
        </authorList>
    </citation>
    <scope>NUCLEOTIDE SEQUENCE</scope>
    <source>
        <strain evidence="1">CtS3r5</strain>
    </source>
</reference>
<protein>
    <submittedName>
        <fullName evidence="1">Putative tail component</fullName>
    </submittedName>
</protein>
<accession>A0A8S5NAV4</accession>
<proteinExistence type="predicted"/>
<evidence type="ECO:0000313" key="1">
    <source>
        <dbReference type="EMBL" id="DAD91392.1"/>
    </source>
</evidence>